<keyword evidence="3" id="KW-0411">Iron-sulfur</keyword>
<dbReference type="InterPro" id="IPR017900">
    <property type="entry name" value="4Fe4S_Fe_S_CS"/>
</dbReference>
<reference evidence="5 6" key="1">
    <citation type="submission" date="2020-08" db="EMBL/GenBank/DDBJ databases">
        <title>Bridging the membrane lipid divide: bacteria of the FCB group superphylum have the potential to synthesize archaeal ether lipids.</title>
        <authorList>
            <person name="Villanueva L."/>
            <person name="Von Meijenfeldt F.A.B."/>
            <person name="Westbye A.B."/>
            <person name="Yadav S."/>
            <person name="Hopmans E.C."/>
            <person name="Dutilh B.E."/>
            <person name="Sinninghe Damste J.S."/>
        </authorList>
    </citation>
    <scope>NUCLEOTIDE SEQUENCE [LARGE SCALE GENOMIC DNA]</scope>
    <source>
        <strain evidence="5">NIOZ-UU17</strain>
    </source>
</reference>
<dbReference type="PROSITE" id="PS00198">
    <property type="entry name" value="4FE4S_FER_1"/>
    <property type="match status" value="2"/>
</dbReference>
<dbReference type="InterPro" id="IPR017896">
    <property type="entry name" value="4Fe4S_Fe-S-bd"/>
</dbReference>
<comment type="caution">
    <text evidence="5">The sequence shown here is derived from an EMBL/GenBank/DDBJ whole genome shotgun (WGS) entry which is preliminary data.</text>
</comment>
<sequence length="265" mass="30151">MQEQVKEWIDQDKIDVFLGYKMVQGHPLPHFFTKSNLDEVDEMIGGQARYSLEKIATKIAAETPDIKIGLMVRDCNQRALNVLYVWNQLNPENVETIHLNCCPSKLKKHADCSYLEPEKAAVYKKKVGIDNNMDVEDAEAFDMAQRFQRWMYEFSKCIKCYGCRDICPVCFCKECSLEHPELIATGTLPPEIPIFHLVRAVHMGGRCIDCGLCEDACPVDIPLRLLYRKVNATVEDEFGYETGTHAGQSPFNLLGDEVTLEPKPL</sequence>
<keyword evidence="2" id="KW-0408">Iron</keyword>
<keyword evidence="1" id="KW-0479">Metal-binding</keyword>
<gene>
    <name evidence="5" type="ORF">H8D96_10445</name>
</gene>
<organism evidence="5 6">
    <name type="scientific">Candidatus Desulfatibia vada</name>
    <dbReference type="NCBI Taxonomy" id="2841696"/>
    <lineage>
        <taxon>Bacteria</taxon>
        <taxon>Pseudomonadati</taxon>
        <taxon>Thermodesulfobacteriota</taxon>
        <taxon>Desulfobacteria</taxon>
        <taxon>Desulfobacterales</taxon>
        <taxon>Desulfobacterales incertae sedis</taxon>
        <taxon>Candidatus Desulfatibia</taxon>
    </lineage>
</organism>
<evidence type="ECO:0000313" key="6">
    <source>
        <dbReference type="Proteomes" id="UP000605201"/>
    </source>
</evidence>
<dbReference type="PROSITE" id="PS51379">
    <property type="entry name" value="4FE4S_FER_2"/>
    <property type="match status" value="1"/>
</dbReference>
<evidence type="ECO:0000256" key="1">
    <source>
        <dbReference type="ARBA" id="ARBA00022723"/>
    </source>
</evidence>
<dbReference type="Proteomes" id="UP000605201">
    <property type="component" value="Unassembled WGS sequence"/>
</dbReference>
<dbReference type="GO" id="GO:0051536">
    <property type="term" value="F:iron-sulfur cluster binding"/>
    <property type="evidence" value="ECO:0007669"/>
    <property type="project" value="UniProtKB-KW"/>
</dbReference>
<dbReference type="GO" id="GO:0046872">
    <property type="term" value="F:metal ion binding"/>
    <property type="evidence" value="ECO:0007669"/>
    <property type="project" value="UniProtKB-KW"/>
</dbReference>
<proteinExistence type="predicted"/>
<dbReference type="AlphaFoldDB" id="A0A8J6NZB2"/>
<dbReference type="Pfam" id="PF00037">
    <property type="entry name" value="Fer4"/>
    <property type="match status" value="1"/>
</dbReference>
<protein>
    <submittedName>
        <fullName evidence="5">4Fe-4S binding protein</fullName>
    </submittedName>
</protein>
<evidence type="ECO:0000256" key="3">
    <source>
        <dbReference type="ARBA" id="ARBA00023014"/>
    </source>
</evidence>
<dbReference type="SUPFAM" id="SSF46548">
    <property type="entry name" value="alpha-helical ferredoxin"/>
    <property type="match status" value="1"/>
</dbReference>
<evidence type="ECO:0000256" key="2">
    <source>
        <dbReference type="ARBA" id="ARBA00023004"/>
    </source>
</evidence>
<evidence type="ECO:0000313" key="5">
    <source>
        <dbReference type="EMBL" id="MBC8432325.1"/>
    </source>
</evidence>
<feature type="domain" description="4Fe-4S ferredoxin-type" evidence="4">
    <location>
        <begin position="198"/>
        <end position="228"/>
    </location>
</feature>
<evidence type="ECO:0000259" key="4">
    <source>
        <dbReference type="PROSITE" id="PS51379"/>
    </source>
</evidence>
<name>A0A8J6NZB2_9BACT</name>
<accession>A0A8J6NZB2</accession>
<dbReference type="EMBL" id="JACNIG010000217">
    <property type="protein sequence ID" value="MBC8432325.1"/>
    <property type="molecule type" value="Genomic_DNA"/>
</dbReference>